<dbReference type="AlphaFoldDB" id="A0A840X9W3"/>
<evidence type="ECO:0000256" key="2">
    <source>
        <dbReference type="SAM" id="MobiDB-lite"/>
    </source>
</evidence>
<dbReference type="NCBIfam" id="TIGR00350">
    <property type="entry name" value="lytR_cpsA_psr"/>
    <property type="match status" value="1"/>
</dbReference>
<feature type="domain" description="Cell envelope-related transcriptional attenuator" evidence="4">
    <location>
        <begin position="113"/>
        <end position="269"/>
    </location>
</feature>
<protein>
    <submittedName>
        <fullName evidence="5">LCP family protein required for cell wall assembly</fullName>
    </submittedName>
</protein>
<dbReference type="InterPro" id="IPR050922">
    <property type="entry name" value="LytR/CpsA/Psr_CW_biosynth"/>
</dbReference>
<keyword evidence="3" id="KW-1133">Transmembrane helix</keyword>
<reference evidence="5 6" key="1">
    <citation type="submission" date="2020-08" db="EMBL/GenBank/DDBJ databases">
        <title>Sequencing the genomes of 1000 actinobacteria strains.</title>
        <authorList>
            <person name="Klenk H.-P."/>
        </authorList>
    </citation>
    <scope>NUCLEOTIDE SEQUENCE [LARGE SCALE GENOMIC DNA]</scope>
    <source>
        <strain evidence="5 6">DSM 23889</strain>
    </source>
</reference>
<evidence type="ECO:0000313" key="6">
    <source>
        <dbReference type="Proteomes" id="UP000552883"/>
    </source>
</evidence>
<dbReference type="Gene3D" id="3.40.630.190">
    <property type="entry name" value="LCP protein"/>
    <property type="match status" value="1"/>
</dbReference>
<comment type="similarity">
    <text evidence="1">Belongs to the LytR/CpsA/Psr (LCP) family.</text>
</comment>
<dbReference type="InterPro" id="IPR004474">
    <property type="entry name" value="LytR_CpsA_psr"/>
</dbReference>
<comment type="caution">
    <text evidence="5">The sequence shown here is derived from an EMBL/GenBank/DDBJ whole genome shotgun (WGS) entry which is preliminary data.</text>
</comment>
<dbReference type="PANTHER" id="PTHR33392:SF6">
    <property type="entry name" value="POLYISOPRENYL-TEICHOIC ACID--PEPTIDOGLYCAN TEICHOIC ACID TRANSFERASE TAGU"/>
    <property type="match status" value="1"/>
</dbReference>
<feature type="compositionally biased region" description="Low complexity" evidence="2">
    <location>
        <begin position="371"/>
        <end position="385"/>
    </location>
</feature>
<dbReference type="RefSeq" id="WP_153981416.1">
    <property type="nucleotide sequence ID" value="NZ_BAAANZ010000005.1"/>
</dbReference>
<feature type="compositionally biased region" description="Basic and acidic residues" evidence="2">
    <location>
        <begin position="386"/>
        <end position="398"/>
    </location>
</feature>
<gene>
    <name evidence="5" type="ORF">BJ959_001361</name>
</gene>
<evidence type="ECO:0000259" key="4">
    <source>
        <dbReference type="Pfam" id="PF03816"/>
    </source>
</evidence>
<keyword evidence="6" id="KW-1185">Reference proteome</keyword>
<feature type="region of interest" description="Disordered" evidence="2">
    <location>
        <begin position="1"/>
        <end position="22"/>
    </location>
</feature>
<proteinExistence type="inferred from homology"/>
<keyword evidence="3" id="KW-0812">Transmembrane</keyword>
<dbReference type="Pfam" id="PF03816">
    <property type="entry name" value="LytR_cpsA_psr"/>
    <property type="match status" value="1"/>
</dbReference>
<dbReference type="Proteomes" id="UP000552883">
    <property type="component" value="Unassembled WGS sequence"/>
</dbReference>
<evidence type="ECO:0000256" key="3">
    <source>
        <dbReference type="SAM" id="Phobius"/>
    </source>
</evidence>
<feature type="compositionally biased region" description="Basic and acidic residues" evidence="2">
    <location>
        <begin position="1"/>
        <end position="10"/>
    </location>
</feature>
<dbReference type="OrthoDB" id="9782542at2"/>
<feature type="transmembrane region" description="Helical" evidence="3">
    <location>
        <begin position="29"/>
        <end position="55"/>
    </location>
</feature>
<evidence type="ECO:0000313" key="5">
    <source>
        <dbReference type="EMBL" id="MBB5617865.1"/>
    </source>
</evidence>
<name>A0A840X9W3_9MICO</name>
<dbReference type="PANTHER" id="PTHR33392">
    <property type="entry name" value="POLYISOPRENYL-TEICHOIC ACID--PEPTIDOGLYCAN TEICHOIC ACID TRANSFERASE TAGU"/>
    <property type="match status" value="1"/>
</dbReference>
<keyword evidence="3" id="KW-0472">Membrane</keyword>
<feature type="compositionally biased region" description="Polar residues" evidence="2">
    <location>
        <begin position="421"/>
        <end position="436"/>
    </location>
</feature>
<accession>A0A840X9W3</accession>
<organism evidence="5 6">
    <name type="scientific">Microcella frigidaquae</name>
    <dbReference type="NCBI Taxonomy" id="424758"/>
    <lineage>
        <taxon>Bacteria</taxon>
        <taxon>Bacillati</taxon>
        <taxon>Actinomycetota</taxon>
        <taxon>Actinomycetes</taxon>
        <taxon>Micrococcales</taxon>
        <taxon>Microbacteriaceae</taxon>
        <taxon>Microcella</taxon>
    </lineage>
</organism>
<sequence>MSEPVRDRATRSLPTAAVRHGRQRRSRAITTILTTVAAALAVVMVSTVSVGAIAVAQLNANIDYVDLAVAEGQEERVIPTIGEWEGGFNVMLVGIDNDGKQGDAADRGGSVLNDVNILVHVAEDKQSAVAISFPRDLVVPIPSCPRPDGTSSFAMSAQPINVAYSYGGLGCVVLTVEALTGLTIPYAGTISFTGVARMSSAVGGVEVCVDGPINDRLTGLKFPAAGNYTVEGYQALAFLRTRYGVGDGSDLGRISSQQVYLSSLIRKVQNEGVLTDFTKLYGLAQVASSSMQLSRTLTPDAMVSMAQALRDIPTENIVFVQYPTRYGQAPPYLGKVEPLRDQAAAIFDRIKAGKPFTLDGDSTGVGSNLNPNAPSAEPTPEATPTEEPRPPKNGKVEPEPTAEPTVPPVGPTEEPDKVSGLQGQTAADFTCSRANN</sequence>
<dbReference type="EMBL" id="JACHBS010000001">
    <property type="protein sequence ID" value="MBB5617865.1"/>
    <property type="molecule type" value="Genomic_DNA"/>
</dbReference>
<evidence type="ECO:0000256" key="1">
    <source>
        <dbReference type="ARBA" id="ARBA00006068"/>
    </source>
</evidence>
<feature type="region of interest" description="Disordered" evidence="2">
    <location>
        <begin position="357"/>
        <end position="436"/>
    </location>
</feature>